<dbReference type="PANTHER" id="PTHR11246:SF5">
    <property type="entry name" value="PRE-MRNA-SPLICING FACTOR SYF1"/>
    <property type="match status" value="1"/>
</dbReference>
<evidence type="ECO:0000313" key="12">
    <source>
        <dbReference type="EMBL" id="GMI39893.1"/>
    </source>
</evidence>
<dbReference type="PANTHER" id="PTHR11246">
    <property type="entry name" value="PRE-MRNA SPLICING FACTOR"/>
    <property type="match status" value="1"/>
</dbReference>
<organism evidence="12 13">
    <name type="scientific">Triparma columacea</name>
    <dbReference type="NCBI Taxonomy" id="722753"/>
    <lineage>
        <taxon>Eukaryota</taxon>
        <taxon>Sar</taxon>
        <taxon>Stramenopiles</taxon>
        <taxon>Ochrophyta</taxon>
        <taxon>Bolidophyceae</taxon>
        <taxon>Parmales</taxon>
        <taxon>Triparmaceae</taxon>
        <taxon>Triparma</taxon>
    </lineage>
</organism>
<dbReference type="EMBL" id="BRYA01000114">
    <property type="protein sequence ID" value="GMI39893.1"/>
    <property type="molecule type" value="Genomic_DNA"/>
</dbReference>
<keyword evidence="4" id="KW-0747">Spliceosome</keyword>
<dbReference type="GO" id="GO:0000349">
    <property type="term" value="P:generation of catalytic spliceosome for first transesterification step"/>
    <property type="evidence" value="ECO:0007669"/>
    <property type="project" value="TreeGrafter"/>
</dbReference>
<keyword evidence="3" id="KW-0507">mRNA processing</keyword>
<keyword evidence="7" id="KW-0539">Nucleus</keyword>
<evidence type="ECO:0008006" key="14">
    <source>
        <dbReference type="Google" id="ProtNLM"/>
    </source>
</evidence>
<evidence type="ECO:0000256" key="2">
    <source>
        <dbReference type="ARBA" id="ARBA00008644"/>
    </source>
</evidence>
<feature type="region of interest" description="Disordered" evidence="8">
    <location>
        <begin position="888"/>
        <end position="939"/>
    </location>
</feature>
<dbReference type="FunFam" id="1.25.40.10:FF:000137">
    <property type="entry name" value="Pre-mRNA-splicing factor syf1"/>
    <property type="match status" value="1"/>
</dbReference>
<feature type="domain" description="Pre-mRNA-splicing factor Syf1/CRNKL1-like C-terminal HAT-repeats" evidence="10">
    <location>
        <begin position="479"/>
        <end position="853"/>
    </location>
</feature>
<dbReference type="InterPro" id="IPR003107">
    <property type="entry name" value="HAT"/>
</dbReference>
<dbReference type="GO" id="GO:0071014">
    <property type="term" value="C:post-mRNA release spliceosomal complex"/>
    <property type="evidence" value="ECO:0007669"/>
    <property type="project" value="TreeGrafter"/>
</dbReference>
<accession>A0A9W7G8V0</accession>
<dbReference type="GO" id="GO:0071007">
    <property type="term" value="C:U2-type catalytic step 2 spliceosome"/>
    <property type="evidence" value="ECO:0007669"/>
    <property type="project" value="TreeGrafter"/>
</dbReference>
<dbReference type="SUPFAM" id="SSF48452">
    <property type="entry name" value="TPR-like"/>
    <property type="match status" value="4"/>
</dbReference>
<evidence type="ECO:0000313" key="13">
    <source>
        <dbReference type="Proteomes" id="UP001165065"/>
    </source>
</evidence>
<dbReference type="Pfam" id="PF23231">
    <property type="entry name" value="HAT_Syf1_CNRKL1_C"/>
    <property type="match status" value="1"/>
</dbReference>
<sequence length="939" mass="106585">MSSIALISTHNPEAIPYEEKLIASPYDVQIWIDYIDSVETALEPLRETVRKKKGHNDQAFKDTIEALSISRVILYERALRLLPGSYKLWKAYLTILMEGFKGTDESYYFKVKTQQQMQEGNANSISSKYTTGNFTILRSAFERSLVRMNKYPRIWSLYLTFLASFPTEITLTRRTFDRALQSLPVTQHDKVWPLYKEWVLKHGADETKVRVMRRYVVFDPAEKEEFSDLLHSLSRFGEAASVLAECVDDPAFISPKGSSTHDLWIRLCDLCSKHPTETKAHVDFEGIVRAGLDERSGAYDGKFKEMEGTLWCKLADYYTRSGDFERARGVYEEGLEKVGRVKDFGTIFDAYSRFEENCLEAKVAMGDDESDDSDDDSDGEEGKVEGVEMTDELKELLNIQQGKDGNDVELALARAEYLMERRPLLLNGVLLRQNPHNVGEWMKRRDLFLNMEGDAGGHLPAINALEDGVKTVEGRKAVNGFPSEMWVALANLYEESKDIEGARRTYRRVCTGREYNFSDLDDLAKCYCSWVEMELRLEDWEGAMDAAKESVAVPADYGFQGQQRAGGNKKKGGQVQRGLHRSVRLWNLYLDLEESLGTFESTKSAYLKCVELGVSTPQIVLNYAAFLEEHKYFEEAFAAFEKGLGLFYFPQKHAKPIWIKYLERFHERYKGTKVERSRELYERCLEKCPPEDTSEFMMQYAKFEEDYGLAKRALSVYERCAVAVPEEEKLKAYQLYIAKTETFYGATRTRPIFEAAIAACADADSVKLCLQYSDLEKSLGEIDRARAALKYGAQMCDPARDPVFWTRWHDFEVSFGNEETFRDMLRIKRSVQAAFSTVNYNAEQMDGQVKNLTDAEAVAMIEREEGLAEGEGGSRVSGFVSGGASAPVAAGKRKASEMGANNDIAALERQAQKIREAQNQEGDPEGGEGGDEEIDIDDL</sequence>
<feature type="compositionally biased region" description="Acidic residues" evidence="8">
    <location>
        <begin position="922"/>
        <end position="939"/>
    </location>
</feature>
<comment type="subcellular location">
    <subcellularLocation>
        <location evidence="1">Nucleus</location>
    </subcellularLocation>
</comment>
<feature type="domain" description="Pre-mRNA-splicing factor Syf1-like N-terminal HAT-repeats" evidence="11">
    <location>
        <begin position="14"/>
        <end position="220"/>
    </location>
</feature>
<evidence type="ECO:0000259" key="10">
    <source>
        <dbReference type="Pfam" id="PF23231"/>
    </source>
</evidence>
<dbReference type="InterPro" id="IPR011990">
    <property type="entry name" value="TPR-like_helical_dom_sf"/>
</dbReference>
<dbReference type="FunFam" id="1.25.40.10:FF:000023">
    <property type="entry name" value="Pre-mRNA-splicing factor SYF1"/>
    <property type="match status" value="1"/>
</dbReference>
<comment type="similarity">
    <text evidence="2">Belongs to the crooked-neck family.</text>
</comment>
<comment type="caution">
    <text evidence="12">The sequence shown here is derived from an EMBL/GenBank/DDBJ whole genome shotgun (WGS) entry which is preliminary data.</text>
</comment>
<feature type="domain" description="Pre-mRNA-splicing factor SYF1 central HAT repeats" evidence="9">
    <location>
        <begin position="224"/>
        <end position="450"/>
    </location>
</feature>
<evidence type="ECO:0000256" key="6">
    <source>
        <dbReference type="ARBA" id="ARBA00023187"/>
    </source>
</evidence>
<evidence type="ECO:0000256" key="8">
    <source>
        <dbReference type="SAM" id="MobiDB-lite"/>
    </source>
</evidence>
<keyword evidence="5" id="KW-0677">Repeat</keyword>
<reference evidence="13" key="1">
    <citation type="journal article" date="2023" name="Commun. Biol.">
        <title>Genome analysis of Parmales, the sister group of diatoms, reveals the evolutionary specialization of diatoms from phago-mixotrophs to photoautotrophs.</title>
        <authorList>
            <person name="Ban H."/>
            <person name="Sato S."/>
            <person name="Yoshikawa S."/>
            <person name="Yamada K."/>
            <person name="Nakamura Y."/>
            <person name="Ichinomiya M."/>
            <person name="Sato N."/>
            <person name="Blanc-Mathieu R."/>
            <person name="Endo H."/>
            <person name="Kuwata A."/>
            <person name="Ogata H."/>
        </authorList>
    </citation>
    <scope>NUCLEOTIDE SEQUENCE [LARGE SCALE GENOMIC DNA]</scope>
</reference>
<dbReference type="InterPro" id="IPR055433">
    <property type="entry name" value="HAT_Syf1-like_N"/>
</dbReference>
<evidence type="ECO:0000259" key="11">
    <source>
        <dbReference type="Pfam" id="PF23233"/>
    </source>
</evidence>
<dbReference type="Proteomes" id="UP001165065">
    <property type="component" value="Unassembled WGS sequence"/>
</dbReference>
<dbReference type="OrthoDB" id="10067343at2759"/>
<evidence type="ECO:0000256" key="3">
    <source>
        <dbReference type="ARBA" id="ARBA00022664"/>
    </source>
</evidence>
<dbReference type="InterPro" id="IPR056350">
    <property type="entry name" value="HAT_Syf1_central"/>
</dbReference>
<dbReference type="Pfam" id="PF23233">
    <property type="entry name" value="HAT_Syf1_CNRKL1_N"/>
    <property type="match status" value="1"/>
</dbReference>
<keyword evidence="6" id="KW-0508">mRNA splicing</keyword>
<dbReference type="InterPro" id="IPR055430">
    <property type="entry name" value="HAT_Syf1_CNRKL1_C"/>
</dbReference>
<protein>
    <recommendedName>
        <fullName evidence="14">Pre-mRNA-splicing factor SYF1</fullName>
    </recommendedName>
</protein>
<name>A0A9W7G8V0_9STRA</name>
<evidence type="ECO:0000256" key="1">
    <source>
        <dbReference type="ARBA" id="ARBA00004123"/>
    </source>
</evidence>
<evidence type="ECO:0000256" key="4">
    <source>
        <dbReference type="ARBA" id="ARBA00022728"/>
    </source>
</evidence>
<dbReference type="Pfam" id="PF23220">
    <property type="entry name" value="HAT_Syf1_M"/>
    <property type="match status" value="1"/>
</dbReference>
<dbReference type="Gene3D" id="1.25.40.10">
    <property type="entry name" value="Tetratricopeptide repeat domain"/>
    <property type="match status" value="4"/>
</dbReference>
<evidence type="ECO:0000256" key="5">
    <source>
        <dbReference type="ARBA" id="ARBA00022737"/>
    </source>
</evidence>
<gene>
    <name evidence="12" type="ORF">TrCOL_g4261</name>
</gene>
<keyword evidence="13" id="KW-1185">Reference proteome</keyword>
<evidence type="ECO:0000256" key="7">
    <source>
        <dbReference type="ARBA" id="ARBA00023242"/>
    </source>
</evidence>
<dbReference type="AlphaFoldDB" id="A0A9W7G8V0"/>
<evidence type="ECO:0000259" key="9">
    <source>
        <dbReference type="Pfam" id="PF23220"/>
    </source>
</evidence>
<dbReference type="SMART" id="SM00386">
    <property type="entry name" value="HAT"/>
    <property type="match status" value="12"/>
</dbReference>
<dbReference type="GO" id="GO:0000974">
    <property type="term" value="C:Prp19 complex"/>
    <property type="evidence" value="ECO:0007669"/>
    <property type="project" value="TreeGrafter"/>
</dbReference>
<proteinExistence type="inferred from homology"/>
<dbReference type="InterPro" id="IPR045075">
    <property type="entry name" value="Syf1-like"/>
</dbReference>